<reference evidence="1 2" key="1">
    <citation type="journal article" date="2018" name="Front. Plant Sci.">
        <title>Red Clover (Trifolium pratense) and Zigzag Clover (T. medium) - A Picture of Genomic Similarities and Differences.</title>
        <authorList>
            <person name="Dluhosova J."/>
            <person name="Istvanek J."/>
            <person name="Nedelnik J."/>
            <person name="Repkova J."/>
        </authorList>
    </citation>
    <scope>NUCLEOTIDE SEQUENCE [LARGE SCALE GENOMIC DNA]</scope>
    <source>
        <strain evidence="2">cv. 10/8</strain>
        <tissue evidence="1">Leaf</tissue>
    </source>
</reference>
<proteinExistence type="predicted"/>
<accession>A0A392VCA3</accession>
<evidence type="ECO:0000313" key="2">
    <source>
        <dbReference type="Proteomes" id="UP000265520"/>
    </source>
</evidence>
<dbReference type="Proteomes" id="UP000265520">
    <property type="component" value="Unassembled WGS sequence"/>
</dbReference>
<name>A0A392VCA3_9FABA</name>
<keyword evidence="2" id="KW-1185">Reference proteome</keyword>
<dbReference type="AlphaFoldDB" id="A0A392VCA3"/>
<comment type="caution">
    <text evidence="1">The sequence shown here is derived from an EMBL/GenBank/DDBJ whole genome shotgun (WGS) entry which is preliminary data.</text>
</comment>
<dbReference type="EMBL" id="LXQA011105967">
    <property type="protein sequence ID" value="MCI85062.1"/>
    <property type="molecule type" value="Genomic_DNA"/>
</dbReference>
<feature type="non-terminal residue" evidence="1">
    <location>
        <position position="16"/>
    </location>
</feature>
<protein>
    <submittedName>
        <fullName evidence="1">Uncharacterized protein</fullName>
    </submittedName>
</protein>
<evidence type="ECO:0000313" key="1">
    <source>
        <dbReference type="EMBL" id="MCI85062.1"/>
    </source>
</evidence>
<sequence length="16" mass="1852">MKEGVVTVTRENCQEE</sequence>
<organism evidence="1 2">
    <name type="scientific">Trifolium medium</name>
    <dbReference type="NCBI Taxonomy" id="97028"/>
    <lineage>
        <taxon>Eukaryota</taxon>
        <taxon>Viridiplantae</taxon>
        <taxon>Streptophyta</taxon>
        <taxon>Embryophyta</taxon>
        <taxon>Tracheophyta</taxon>
        <taxon>Spermatophyta</taxon>
        <taxon>Magnoliopsida</taxon>
        <taxon>eudicotyledons</taxon>
        <taxon>Gunneridae</taxon>
        <taxon>Pentapetalae</taxon>
        <taxon>rosids</taxon>
        <taxon>fabids</taxon>
        <taxon>Fabales</taxon>
        <taxon>Fabaceae</taxon>
        <taxon>Papilionoideae</taxon>
        <taxon>50 kb inversion clade</taxon>
        <taxon>NPAAA clade</taxon>
        <taxon>Hologalegina</taxon>
        <taxon>IRL clade</taxon>
        <taxon>Trifolieae</taxon>
        <taxon>Trifolium</taxon>
    </lineage>
</organism>